<comment type="caution">
    <text evidence="7">The sequence shown here is derived from an EMBL/GenBank/DDBJ whole genome shotgun (WGS) entry which is preliminary data.</text>
</comment>
<evidence type="ECO:0000259" key="5">
    <source>
        <dbReference type="Pfam" id="PF04376"/>
    </source>
</evidence>
<dbReference type="SUPFAM" id="SSF55729">
    <property type="entry name" value="Acyl-CoA N-acyltransferases (Nat)"/>
    <property type="match status" value="1"/>
</dbReference>
<evidence type="ECO:0000256" key="1">
    <source>
        <dbReference type="ARBA" id="ARBA00009991"/>
    </source>
</evidence>
<dbReference type="Proteomes" id="UP000187013">
    <property type="component" value="Unassembled WGS sequence"/>
</dbReference>
<dbReference type="InterPro" id="IPR016181">
    <property type="entry name" value="Acyl_CoA_acyltransferase"/>
</dbReference>
<protein>
    <recommendedName>
        <fullName evidence="2">arginyltransferase</fullName>
        <ecNumber evidence="2">2.3.2.8</ecNumber>
    </recommendedName>
</protein>
<evidence type="ECO:0000313" key="7">
    <source>
        <dbReference type="EMBL" id="GAV50993.1"/>
    </source>
</evidence>
<dbReference type="PANTHER" id="PTHR21367">
    <property type="entry name" value="ARGININE-TRNA-PROTEIN TRANSFERASE 1"/>
    <property type="match status" value="1"/>
</dbReference>
<dbReference type="OrthoDB" id="74183at2759"/>
<sequence length="495" mass="57143">MTERLIISEPYYFSDSISHCGYCKGQKPDKNDNFAVKSWYDKHSEAKDGLDAQNCTLGVQAELVSVEMYDRLCNMGFRRSGKFLYKPDLLRNCCRMYTIRTTTDQVRVSKDMKTCVKRFKKAVSPEYNQENKKDHKGPFNFTQEIIDTESKSDNFYTKFEPAVYSDEKYRLFAKYQESVHNDFDHNAKSFKRFLCDAPFSPEVIRGTKQEWDQLNDWKNPERSHFERVGPAHECYYYNGNLIAIAVIDILPSGISSVYFIWDPEYGKLSLGKLSALRELAISSKINRKHYYMGYYIQDCPKMNYKGKYGGELMDLCNYRYTPLTRVEKEIDHSKFFVLSDDPNLTNEPHLNERFSGTADVWQTPGSLHNVVENIYGVNGGAFKVADDAAEQLSRREIPYSRELTHDICNDGNGKNDIYRIPNVVPGLLPLEEILQMVLQKKINLVNNSMVLFDTSVGHIRLVVDFDSESPKIKKAVCDLVRLFGLQNTMDSLVIV</sequence>
<keyword evidence="4" id="KW-0012">Acyltransferase</keyword>
<dbReference type="AlphaFoldDB" id="A0A1Q3A5T8"/>
<dbReference type="EC" id="2.3.2.8" evidence="2"/>
<evidence type="ECO:0000256" key="4">
    <source>
        <dbReference type="ARBA" id="ARBA00023315"/>
    </source>
</evidence>
<proteinExistence type="inferred from homology"/>
<organism evidence="7 8">
    <name type="scientific">Zygosaccharomyces rouxii</name>
    <dbReference type="NCBI Taxonomy" id="4956"/>
    <lineage>
        <taxon>Eukaryota</taxon>
        <taxon>Fungi</taxon>
        <taxon>Dikarya</taxon>
        <taxon>Ascomycota</taxon>
        <taxon>Saccharomycotina</taxon>
        <taxon>Saccharomycetes</taxon>
        <taxon>Saccharomycetales</taxon>
        <taxon>Saccharomycetaceae</taxon>
        <taxon>Zygosaccharomyces</taxon>
    </lineage>
</organism>
<accession>A0A1Q3A5T8</accession>
<dbReference type="PANTHER" id="PTHR21367:SF1">
    <property type="entry name" value="ARGINYL-TRNA--PROTEIN TRANSFERASE 1"/>
    <property type="match status" value="1"/>
</dbReference>
<evidence type="ECO:0000256" key="2">
    <source>
        <dbReference type="ARBA" id="ARBA00012025"/>
    </source>
</evidence>
<dbReference type="GO" id="GO:0004057">
    <property type="term" value="F:arginyl-tRNA--protein transferase activity"/>
    <property type="evidence" value="ECO:0007669"/>
    <property type="project" value="UniProtKB-EC"/>
</dbReference>
<dbReference type="OMA" id="RNCCRLY"/>
<name>A0A1Q3A5T8_ZYGRO</name>
<feature type="domain" description="N-end aminoacyl transferase N-terminal" evidence="5">
    <location>
        <begin position="18"/>
        <end position="113"/>
    </location>
</feature>
<dbReference type="GO" id="GO:0071596">
    <property type="term" value="P:ubiquitin-dependent protein catabolic process via the N-end rule pathway"/>
    <property type="evidence" value="ECO:0007669"/>
    <property type="project" value="EnsemblFungi"/>
</dbReference>
<gene>
    <name evidence="7" type="ORF">ZYGR_0AD01760</name>
</gene>
<dbReference type="InterPro" id="IPR030700">
    <property type="entry name" value="N-end_Aminoacyl_Trfase"/>
</dbReference>
<dbReference type="eggNOG" id="KOG1193">
    <property type="taxonomic scope" value="Eukaryota"/>
</dbReference>
<evidence type="ECO:0000256" key="3">
    <source>
        <dbReference type="ARBA" id="ARBA00022679"/>
    </source>
</evidence>
<dbReference type="GO" id="GO:0006915">
    <property type="term" value="P:apoptotic process"/>
    <property type="evidence" value="ECO:0007669"/>
    <property type="project" value="EnsemblFungi"/>
</dbReference>
<reference evidence="7 8" key="1">
    <citation type="submission" date="2016-08" db="EMBL/GenBank/DDBJ databases">
        <title>Draft genome sequence of allopolyploid Zygosaccharomyces rouxii.</title>
        <authorList>
            <person name="Watanabe J."/>
            <person name="Uehara K."/>
            <person name="Mogi Y."/>
            <person name="Tsukioka Y."/>
        </authorList>
    </citation>
    <scope>NUCLEOTIDE SEQUENCE [LARGE SCALE GENOMIC DNA]</scope>
    <source>
        <strain evidence="7 8">NBRC 110957</strain>
    </source>
</reference>
<evidence type="ECO:0000313" key="8">
    <source>
        <dbReference type="Proteomes" id="UP000187013"/>
    </source>
</evidence>
<dbReference type="GO" id="GO:0005737">
    <property type="term" value="C:cytoplasm"/>
    <property type="evidence" value="ECO:0007669"/>
    <property type="project" value="TreeGrafter"/>
</dbReference>
<dbReference type="Pfam" id="PF04376">
    <property type="entry name" value="ATE_N"/>
    <property type="match status" value="1"/>
</dbReference>
<comment type="similarity">
    <text evidence="1">Belongs to the R-transferase family.</text>
</comment>
<dbReference type="EMBL" id="BDGX01000030">
    <property type="protein sequence ID" value="GAV50993.1"/>
    <property type="molecule type" value="Genomic_DNA"/>
</dbReference>
<dbReference type="InterPro" id="IPR007472">
    <property type="entry name" value="N-end_Aminoacyl_Trfase_C"/>
</dbReference>
<dbReference type="InterPro" id="IPR007471">
    <property type="entry name" value="N-end_Aminoacyl_Trfase_N"/>
</dbReference>
<evidence type="ECO:0000259" key="6">
    <source>
        <dbReference type="Pfam" id="PF04377"/>
    </source>
</evidence>
<keyword evidence="3" id="KW-0808">Transferase</keyword>
<feature type="domain" description="N-end rule aminoacyl transferase C-terminal" evidence="6">
    <location>
        <begin position="167"/>
        <end position="309"/>
    </location>
</feature>
<dbReference type="Pfam" id="PF04377">
    <property type="entry name" value="ATE_C"/>
    <property type="match status" value="1"/>
</dbReference>